<feature type="domain" description="CheW-like" evidence="12">
    <location>
        <begin position="274"/>
        <end position="407"/>
    </location>
</feature>
<evidence type="ECO:0000256" key="2">
    <source>
        <dbReference type="ARBA" id="ARBA00012438"/>
    </source>
</evidence>
<sequence length="705" mass="78733">MADSSKTTIDRMMVKLSHLDALLGLVGEVIITSNNMTTTNRRIQEFYDHNKPLDKVAMDMIKAAEVTGNRISSDLHGLVMDIRMVEVRATFQRFRRSVRDMAKDGAKQVEFVTEGEDTLVDKTIAEKLYDPITHQIRNAIDHGIEDPLERQGAGKDTKATLLLRGYQKENNVYIEIRDDGRGMDADAIVSAAVKRGVISDDEAKSLSDDEKFALVFHPGLSTKASASKLSGRGVGMDVVKNNIEELGGEIIIKSEKGKGTSFIYRIPQITAVNILDCLTVRAETNYFAVPILNVVSTLGIPVNTVHTTLKDGSCIKHLDSLVPFFDLNGILTGKPLEPQEDITVVIVEAKNGRIALRISELLTPEKLVYNPLSDMFHTQGISGTTMVAGNRMGLTLDIVELIELSRGNISRRGEKNGETPEAKLENSEVSLETQKPEELQKIIEDPADAGDFVSLSSDIGREVAHKEEFFIELGEMVKEGDEQILSLETNPSDKDVLNKLFRVFHSMKGNLMMVGLGELGNFVHEVEALLDQARSGDIEINTEIIDILLDASDTIKEAQKAIASNKAPKVDKSLLKNIEAHKKQENKKEVEFVDVHQKTFHLESLEKFNLIAHSYTDRNIYQIYLEFKPQYQEPFLVALLILRRITRIGHVFGTVPEMEQIEGQAVSDQLKVMFSSELSQEKLKEFIETVLVAYYDVTDYDILKT</sequence>
<dbReference type="InterPro" id="IPR003594">
    <property type="entry name" value="HATPase_dom"/>
</dbReference>
<comment type="catalytic activity">
    <reaction evidence="1">
        <text>ATP + protein L-histidine = ADP + protein N-phospho-L-histidine.</text>
        <dbReference type="EC" id="2.7.13.3"/>
    </reaction>
</comment>
<dbReference type="InterPro" id="IPR005467">
    <property type="entry name" value="His_kinase_dom"/>
</dbReference>
<dbReference type="Gene3D" id="1.20.120.160">
    <property type="entry name" value="HPT domain"/>
    <property type="match status" value="1"/>
</dbReference>
<dbReference type="InterPro" id="IPR002545">
    <property type="entry name" value="CheW-lke_dom"/>
</dbReference>
<name>A0A3B1CQY9_9ZZZZ</name>
<dbReference type="SUPFAM" id="SSF55874">
    <property type="entry name" value="ATPase domain of HSP90 chaperone/DNA topoisomerase II/histidine kinase"/>
    <property type="match status" value="1"/>
</dbReference>
<evidence type="ECO:0000256" key="8">
    <source>
        <dbReference type="ARBA" id="ARBA00022777"/>
    </source>
</evidence>
<dbReference type="GO" id="GO:0000155">
    <property type="term" value="F:phosphorelay sensor kinase activity"/>
    <property type="evidence" value="ECO:0007669"/>
    <property type="project" value="InterPro"/>
</dbReference>
<dbReference type="InterPro" id="IPR036641">
    <property type="entry name" value="HPT_dom_sf"/>
</dbReference>
<gene>
    <name evidence="14" type="ORF">MNBD_NITROSPINAE01-1419</name>
</gene>
<dbReference type="InterPro" id="IPR035891">
    <property type="entry name" value="CheY-binding_CheA"/>
</dbReference>
<keyword evidence="9" id="KW-0067">ATP-binding</keyword>
<dbReference type="InterPro" id="IPR051315">
    <property type="entry name" value="Bact_Chemotaxis_CheA"/>
</dbReference>
<dbReference type="SUPFAM" id="SSF50341">
    <property type="entry name" value="CheW-like"/>
    <property type="match status" value="1"/>
</dbReference>
<organism evidence="14">
    <name type="scientific">hydrothermal vent metagenome</name>
    <dbReference type="NCBI Taxonomy" id="652676"/>
    <lineage>
        <taxon>unclassified sequences</taxon>
        <taxon>metagenomes</taxon>
        <taxon>ecological metagenomes</taxon>
    </lineage>
</organism>
<evidence type="ECO:0000256" key="7">
    <source>
        <dbReference type="ARBA" id="ARBA00022741"/>
    </source>
</evidence>
<accession>A0A3B1CQY9</accession>
<evidence type="ECO:0000259" key="11">
    <source>
        <dbReference type="PROSITE" id="PS50109"/>
    </source>
</evidence>
<dbReference type="InterPro" id="IPR010808">
    <property type="entry name" value="CheA_P2-bd"/>
</dbReference>
<dbReference type="Gene3D" id="3.30.70.1110">
    <property type="entry name" value="Histidine kinase CheA-like, P2 response regulator-binding domain"/>
    <property type="match status" value="1"/>
</dbReference>
<dbReference type="Gene3D" id="3.30.565.10">
    <property type="entry name" value="Histidine kinase-like ATPase, C-terminal domain"/>
    <property type="match status" value="1"/>
</dbReference>
<evidence type="ECO:0000256" key="9">
    <source>
        <dbReference type="ARBA" id="ARBA00022840"/>
    </source>
</evidence>
<dbReference type="PROSITE" id="PS50851">
    <property type="entry name" value="CHEW"/>
    <property type="match status" value="1"/>
</dbReference>
<keyword evidence="8 14" id="KW-0418">Kinase</keyword>
<dbReference type="PANTHER" id="PTHR43395">
    <property type="entry name" value="SENSOR HISTIDINE KINASE CHEA"/>
    <property type="match status" value="1"/>
</dbReference>
<dbReference type="GO" id="GO:0005524">
    <property type="term" value="F:ATP binding"/>
    <property type="evidence" value="ECO:0007669"/>
    <property type="project" value="UniProtKB-KW"/>
</dbReference>
<evidence type="ECO:0000256" key="6">
    <source>
        <dbReference type="ARBA" id="ARBA00022679"/>
    </source>
</evidence>
<dbReference type="InterPro" id="IPR004105">
    <property type="entry name" value="CheA-like_dim"/>
</dbReference>
<dbReference type="Pfam" id="PF01584">
    <property type="entry name" value="CheW"/>
    <property type="match status" value="1"/>
</dbReference>
<dbReference type="FunFam" id="3.30.565.10:FF:000016">
    <property type="entry name" value="Chemotaxis protein CheA, putative"/>
    <property type="match status" value="1"/>
</dbReference>
<dbReference type="EC" id="2.7.13.3" evidence="2"/>
<evidence type="ECO:0000256" key="10">
    <source>
        <dbReference type="ARBA" id="ARBA00023012"/>
    </source>
</evidence>
<dbReference type="Pfam" id="PF01627">
    <property type="entry name" value="Hpt"/>
    <property type="match status" value="1"/>
</dbReference>
<dbReference type="InterPro" id="IPR037052">
    <property type="entry name" value="CheA-like_P2_sf"/>
</dbReference>
<dbReference type="SMART" id="SM00387">
    <property type="entry name" value="HATPase_c"/>
    <property type="match status" value="1"/>
</dbReference>
<dbReference type="SMART" id="SM01231">
    <property type="entry name" value="H-kinase_dim"/>
    <property type="match status" value="1"/>
</dbReference>
<dbReference type="SMART" id="SM00073">
    <property type="entry name" value="HPT"/>
    <property type="match status" value="1"/>
</dbReference>
<dbReference type="Pfam" id="PF07194">
    <property type="entry name" value="P2"/>
    <property type="match status" value="1"/>
</dbReference>
<keyword evidence="7" id="KW-0547">Nucleotide-binding</keyword>
<dbReference type="Pfam" id="PF02895">
    <property type="entry name" value="H-kinase_dim"/>
    <property type="match status" value="1"/>
</dbReference>
<dbReference type="SUPFAM" id="SSF47226">
    <property type="entry name" value="Histidine-containing phosphotransfer domain, HPT domain"/>
    <property type="match status" value="1"/>
</dbReference>
<dbReference type="InterPro" id="IPR008207">
    <property type="entry name" value="Sig_transdc_His_kin_Hpt_dom"/>
</dbReference>
<keyword evidence="6" id="KW-0808">Transferase</keyword>
<feature type="domain" description="HPt" evidence="13">
    <location>
        <begin position="465"/>
        <end position="562"/>
    </location>
</feature>
<dbReference type="PANTHER" id="PTHR43395:SF1">
    <property type="entry name" value="CHEMOTAXIS PROTEIN CHEA"/>
    <property type="match status" value="1"/>
</dbReference>
<keyword evidence="5" id="KW-0597">Phosphoprotein</keyword>
<reference evidence="14" key="1">
    <citation type="submission" date="2018-06" db="EMBL/GenBank/DDBJ databases">
        <authorList>
            <person name="Zhirakovskaya E."/>
        </authorList>
    </citation>
    <scope>NUCLEOTIDE SEQUENCE</scope>
</reference>
<dbReference type="CDD" id="cd00088">
    <property type="entry name" value="HPT"/>
    <property type="match status" value="1"/>
</dbReference>
<protein>
    <recommendedName>
        <fullName evidence="3">Chemotaxis protein CheA</fullName>
        <ecNumber evidence="2">2.7.13.3</ecNumber>
    </recommendedName>
</protein>
<dbReference type="GO" id="GO:0005737">
    <property type="term" value="C:cytoplasm"/>
    <property type="evidence" value="ECO:0007669"/>
    <property type="project" value="UniProtKB-SubCell"/>
</dbReference>
<feature type="domain" description="Histidine kinase" evidence="11">
    <location>
        <begin position="1"/>
        <end position="270"/>
    </location>
</feature>
<dbReference type="PRINTS" id="PR00344">
    <property type="entry name" value="BCTRLSENSOR"/>
</dbReference>
<dbReference type="PROSITE" id="PS50894">
    <property type="entry name" value="HPT"/>
    <property type="match status" value="1"/>
</dbReference>
<dbReference type="InterPro" id="IPR036061">
    <property type="entry name" value="CheW-like_dom_sf"/>
</dbReference>
<dbReference type="PROSITE" id="PS50109">
    <property type="entry name" value="HIS_KIN"/>
    <property type="match status" value="1"/>
</dbReference>
<dbReference type="Pfam" id="PF02518">
    <property type="entry name" value="HATPase_c"/>
    <property type="match status" value="1"/>
</dbReference>
<dbReference type="SMART" id="SM00260">
    <property type="entry name" value="CheW"/>
    <property type="match status" value="1"/>
</dbReference>
<dbReference type="EMBL" id="UOGC01000083">
    <property type="protein sequence ID" value="VAX19107.1"/>
    <property type="molecule type" value="Genomic_DNA"/>
</dbReference>
<dbReference type="GO" id="GO:0006935">
    <property type="term" value="P:chemotaxis"/>
    <property type="evidence" value="ECO:0007669"/>
    <property type="project" value="UniProtKB-KW"/>
</dbReference>
<evidence type="ECO:0000256" key="3">
    <source>
        <dbReference type="ARBA" id="ARBA00021495"/>
    </source>
</evidence>
<evidence type="ECO:0000256" key="5">
    <source>
        <dbReference type="ARBA" id="ARBA00022553"/>
    </source>
</evidence>
<keyword evidence="4" id="KW-0145">Chemotaxis</keyword>
<keyword evidence="10" id="KW-0902">Two-component regulatory system</keyword>
<dbReference type="InterPro" id="IPR004358">
    <property type="entry name" value="Sig_transdc_His_kin-like_C"/>
</dbReference>
<evidence type="ECO:0000259" key="13">
    <source>
        <dbReference type="PROSITE" id="PS50894"/>
    </source>
</evidence>
<evidence type="ECO:0000313" key="14">
    <source>
        <dbReference type="EMBL" id="VAX19107.1"/>
    </source>
</evidence>
<evidence type="ECO:0000256" key="1">
    <source>
        <dbReference type="ARBA" id="ARBA00000085"/>
    </source>
</evidence>
<evidence type="ECO:0000259" key="12">
    <source>
        <dbReference type="PROSITE" id="PS50851"/>
    </source>
</evidence>
<dbReference type="InterPro" id="IPR036890">
    <property type="entry name" value="HATPase_C_sf"/>
</dbReference>
<proteinExistence type="predicted"/>
<evidence type="ECO:0000256" key="4">
    <source>
        <dbReference type="ARBA" id="ARBA00022500"/>
    </source>
</evidence>
<dbReference type="AlphaFoldDB" id="A0A3B1CQY9"/>
<dbReference type="SUPFAM" id="SSF55052">
    <property type="entry name" value="CheY-binding domain of CheA"/>
    <property type="match status" value="1"/>
</dbReference>